<dbReference type="RefSeq" id="WP_134752510.1">
    <property type="nucleotide sequence ID" value="NZ_CP038149.1"/>
</dbReference>
<evidence type="ECO:0000313" key="2">
    <source>
        <dbReference type="Proteomes" id="UP000295727"/>
    </source>
</evidence>
<keyword evidence="2" id="KW-1185">Reference proteome</keyword>
<evidence type="ECO:0008006" key="3">
    <source>
        <dbReference type="Google" id="ProtNLM"/>
    </source>
</evidence>
<dbReference type="EMBL" id="CP038149">
    <property type="protein sequence ID" value="QBQ99613.1"/>
    <property type="molecule type" value="Genomic_DNA"/>
</dbReference>
<reference evidence="1 2" key="1">
    <citation type="submission" date="2019-03" db="EMBL/GenBank/DDBJ databases">
        <title>Paraburkholderia sp. 7MH5, isolated from subtropical forest soil.</title>
        <authorList>
            <person name="Gao Z.-H."/>
            <person name="Qiu L.-H."/>
        </authorList>
    </citation>
    <scope>NUCLEOTIDE SEQUENCE [LARGE SCALE GENOMIC DNA]</scope>
    <source>
        <strain evidence="1 2">7MH5</strain>
    </source>
</reference>
<name>A0A4P7CZU8_9BURK</name>
<gene>
    <name evidence="1" type="ORF">E1956_20870</name>
</gene>
<dbReference type="AlphaFoldDB" id="A0A4P7CZU8"/>
<sequence length="46" mass="4820">MSLTAQDLIELLRLARGGAGALTQHLLRELATNLIAQGVADMRGGC</sequence>
<proteinExistence type="predicted"/>
<organism evidence="1 2">
    <name type="scientific">Paraburkholderia pallida</name>
    <dbReference type="NCBI Taxonomy" id="2547399"/>
    <lineage>
        <taxon>Bacteria</taxon>
        <taxon>Pseudomonadati</taxon>
        <taxon>Pseudomonadota</taxon>
        <taxon>Betaproteobacteria</taxon>
        <taxon>Burkholderiales</taxon>
        <taxon>Burkholderiaceae</taxon>
        <taxon>Paraburkholderia</taxon>
    </lineage>
</organism>
<dbReference type="KEGG" id="ppai:E1956_20870"/>
<dbReference type="Proteomes" id="UP000295727">
    <property type="component" value="Chromosome 2"/>
</dbReference>
<evidence type="ECO:0000313" key="1">
    <source>
        <dbReference type="EMBL" id="QBQ99613.1"/>
    </source>
</evidence>
<accession>A0A4P7CZU8</accession>
<protein>
    <recommendedName>
        <fullName evidence="3">Bacteriophage protein</fullName>
    </recommendedName>
</protein>